<dbReference type="KEGG" id="ptq:P700755_001618"/>
<proteinExistence type="predicted"/>
<dbReference type="HOGENOM" id="CLU_2790966_0_0_10"/>
<keyword evidence="2" id="KW-1185">Reference proteome</keyword>
<dbReference type="EMBL" id="CP003879">
    <property type="protein sequence ID" value="AFU68489.1"/>
    <property type="molecule type" value="Genomic_DNA"/>
</dbReference>
<dbReference type="AlphaFoldDB" id="K4IDN2"/>
<evidence type="ECO:0000313" key="1">
    <source>
        <dbReference type="EMBL" id="AFU68489.1"/>
    </source>
</evidence>
<reference evidence="1" key="2">
    <citation type="submission" date="2012-09" db="EMBL/GenBank/DDBJ databases">
        <title>The complete sequence of Psychroflexus torquis an extreme psychrophile from sea-ice that is stimulated by light.</title>
        <authorList>
            <person name="Feng S."/>
            <person name="Powell S.M."/>
            <person name="Bowman J.P."/>
        </authorList>
    </citation>
    <scope>NUCLEOTIDE SEQUENCE [LARGE SCALE GENOMIC DNA]</scope>
    <source>
        <strain evidence="1">ATCC 700755</strain>
    </source>
</reference>
<sequence length="68" mass="8127">MTLKQKISIIIHKIPFSKSLKGLWYSKILIKNIPNIRIRKEKKIETSSDSIELIHYDKIYYSLIEDLH</sequence>
<evidence type="ECO:0000313" key="2">
    <source>
        <dbReference type="Proteomes" id="UP000008514"/>
    </source>
</evidence>
<reference evidence="1" key="1">
    <citation type="submission" date="2006-03" db="EMBL/GenBank/DDBJ databases">
        <authorList>
            <person name="Bowman J."/>
            <person name="Ferriera S."/>
            <person name="Johnson J."/>
            <person name="Kravitz S."/>
            <person name="Halpern A."/>
            <person name="Remington K."/>
            <person name="Beeson K."/>
            <person name="Tran B."/>
            <person name="Rogers Y.-H."/>
            <person name="Friedman R."/>
            <person name="Venter J.C."/>
        </authorList>
    </citation>
    <scope>NUCLEOTIDE SEQUENCE [LARGE SCALE GENOMIC DNA]</scope>
    <source>
        <strain evidence="1">ATCC 700755</strain>
    </source>
</reference>
<accession>K4IDN2</accession>
<name>K4IDN2_PSYTT</name>
<organism evidence="1 2">
    <name type="scientific">Psychroflexus torquis (strain ATCC 700755 / CIP 106069 / ACAM 623)</name>
    <dbReference type="NCBI Taxonomy" id="313595"/>
    <lineage>
        <taxon>Bacteria</taxon>
        <taxon>Pseudomonadati</taxon>
        <taxon>Bacteroidota</taxon>
        <taxon>Flavobacteriia</taxon>
        <taxon>Flavobacteriales</taxon>
        <taxon>Flavobacteriaceae</taxon>
        <taxon>Psychroflexus</taxon>
    </lineage>
</organism>
<gene>
    <name evidence="1" type="ordered locus">P700755_001618</name>
</gene>
<protein>
    <submittedName>
        <fullName evidence="1">Uncharacterized protein</fullName>
    </submittedName>
</protein>
<dbReference type="Proteomes" id="UP000008514">
    <property type="component" value="Chromosome"/>
</dbReference>